<comment type="caution">
    <text evidence="2">The sequence shown here is derived from an EMBL/GenBank/DDBJ whole genome shotgun (WGS) entry which is preliminary data.</text>
</comment>
<organism evidence="2 3">
    <name type="scientific">Patulibacter medicamentivorans</name>
    <dbReference type="NCBI Taxonomy" id="1097667"/>
    <lineage>
        <taxon>Bacteria</taxon>
        <taxon>Bacillati</taxon>
        <taxon>Actinomycetota</taxon>
        <taxon>Thermoleophilia</taxon>
        <taxon>Solirubrobacterales</taxon>
        <taxon>Patulibacteraceae</taxon>
        <taxon>Patulibacter</taxon>
    </lineage>
</organism>
<protein>
    <submittedName>
        <fullName evidence="2">Long-chain-fatty-acid--CoA ligase</fullName>
        <ecNumber evidence="2">6.2.1.3</ecNumber>
    </submittedName>
</protein>
<dbReference type="PATRIC" id="fig|1097667.3.peg.3527"/>
<proteinExistence type="predicted"/>
<dbReference type="Proteomes" id="UP000005143">
    <property type="component" value="Unassembled WGS sequence"/>
</dbReference>
<evidence type="ECO:0000313" key="2">
    <source>
        <dbReference type="EMBL" id="EHN09612.1"/>
    </source>
</evidence>
<keyword evidence="3" id="KW-1185">Reference proteome</keyword>
<dbReference type="GO" id="GO:0004467">
    <property type="term" value="F:long-chain fatty acid-CoA ligase activity"/>
    <property type="evidence" value="ECO:0007669"/>
    <property type="project" value="UniProtKB-EC"/>
</dbReference>
<reference evidence="2 3" key="1">
    <citation type="journal article" date="2013" name="Biodegradation">
        <title>Quantitative proteomic analysis of ibuprofen-degrading Patulibacter sp. strain I11.</title>
        <authorList>
            <person name="Almeida B."/>
            <person name="Kjeldal H."/>
            <person name="Lolas I."/>
            <person name="Knudsen A.D."/>
            <person name="Carvalho G."/>
            <person name="Nielsen K.L."/>
            <person name="Barreto Crespo M.T."/>
            <person name="Stensballe A."/>
            <person name="Nielsen J.L."/>
        </authorList>
    </citation>
    <scope>NUCLEOTIDE SEQUENCE [LARGE SCALE GENOMIC DNA]</scope>
    <source>
        <strain evidence="2 3">I11</strain>
    </source>
</reference>
<gene>
    <name evidence="2" type="ORF">PAI11_35560</name>
</gene>
<dbReference type="EMBL" id="AGUD01000265">
    <property type="protein sequence ID" value="EHN09612.1"/>
    <property type="molecule type" value="Genomic_DNA"/>
</dbReference>
<feature type="region of interest" description="Disordered" evidence="1">
    <location>
        <begin position="114"/>
        <end position="141"/>
    </location>
</feature>
<dbReference type="AlphaFoldDB" id="H0E9N6"/>
<evidence type="ECO:0000313" key="3">
    <source>
        <dbReference type="Proteomes" id="UP000005143"/>
    </source>
</evidence>
<evidence type="ECO:0000256" key="1">
    <source>
        <dbReference type="SAM" id="MobiDB-lite"/>
    </source>
</evidence>
<dbReference type="EC" id="6.2.1.3" evidence="2"/>
<name>H0E9N6_9ACTN</name>
<keyword evidence="2" id="KW-0436">Ligase</keyword>
<accession>H0E9N6</accession>
<sequence length="190" mass="19845">MRALETTLANGDVARLSGALRPAATSLAATVPPLADVLGRLRPVSRCLQRVVAPALLTPIDDGPLSAGVAPYRELLSAGVGLASAGQAFDGLGQTIRYNLGVGNQLITLDQGTPAEAQTRAERPLLGSRPAPPARRPPLRDDVACETQAPQPLAADPIPFRAAQRRAPIDRYAARRAAVRIARSIEGAGR</sequence>